<dbReference type="Proteomes" id="UP000295709">
    <property type="component" value="Unassembled WGS sequence"/>
</dbReference>
<protein>
    <submittedName>
        <fullName evidence="1">Uncharacterized protein</fullName>
    </submittedName>
</protein>
<name>A0A3N0W3H1_9FLAO</name>
<dbReference type="Proteomes" id="UP000269375">
    <property type="component" value="Unassembled WGS sequence"/>
</dbReference>
<proteinExistence type="predicted"/>
<dbReference type="RefSeq" id="WP_123261323.1">
    <property type="nucleotide sequence ID" value="NZ_RJTX01000001.1"/>
</dbReference>
<keyword evidence="4" id="KW-1185">Reference proteome</keyword>
<evidence type="ECO:0000313" key="3">
    <source>
        <dbReference type="Proteomes" id="UP000269375"/>
    </source>
</evidence>
<evidence type="ECO:0000313" key="4">
    <source>
        <dbReference type="Proteomes" id="UP000295709"/>
    </source>
</evidence>
<dbReference type="EMBL" id="RJTX01000001">
    <property type="protein sequence ID" value="ROH99611.1"/>
    <property type="molecule type" value="Genomic_DNA"/>
</dbReference>
<dbReference type="AlphaFoldDB" id="A0A3N0W3H1"/>
<sequence length="139" mass="16428">MEIKSKVILFFVFLIYIPFYSQTKEIDTGEIISSRDMHISLVRLIATPEKYHNKIIEVVGYLNLEFEGDAIYLHQEDYEKAILKNAFWVEFSNDINKKGLMKYNKKYVIIRGRFNMNENGHMGLFGGEIQNITRLDSWH</sequence>
<evidence type="ECO:0000313" key="1">
    <source>
        <dbReference type="EMBL" id="ROH99611.1"/>
    </source>
</evidence>
<reference evidence="1" key="1">
    <citation type="submission" date="2018-11" db="EMBL/GenBank/DDBJ databases">
        <title>Proposal to divide the Flavobacteriaceae and reorganize its genera based on Amino Acid Identity values calculated from whole genome sequences.</title>
        <authorList>
            <person name="Nicholson A.C."/>
            <person name="Gulvik C.A."/>
            <person name="Whitney A.M."/>
            <person name="Humrighouse B.W."/>
            <person name="Bell M."/>
            <person name="Holmes B."/>
            <person name="Steigerwalt A."/>
            <person name="Villarma A."/>
            <person name="Sheth M."/>
            <person name="Batra D."/>
            <person name="Pryor J."/>
            <person name="Bernardet J.-F."/>
            <person name="Hugo C."/>
            <person name="Kampfer P."/>
            <person name="Newman J."/>
            <person name="Mcquiston J.R."/>
        </authorList>
    </citation>
    <scope>NUCLEOTIDE SEQUENCE</scope>
    <source>
        <strain evidence="1">DSM 15235</strain>
    </source>
</reference>
<reference evidence="2 4" key="2">
    <citation type="submission" date="2019-03" db="EMBL/GenBank/DDBJ databases">
        <title>Genomic Encyclopedia of Archaeal and Bacterial Type Strains, Phase II (KMG-II): from individual species to whole genera.</title>
        <authorList>
            <person name="Goeker M."/>
        </authorList>
    </citation>
    <scope>NUCLEOTIDE SEQUENCE [LARGE SCALE GENOMIC DNA]</scope>
    <source>
        <strain evidence="2 4">DSM 15235</strain>
    </source>
</reference>
<organism evidence="1 3">
    <name type="scientific">Chryseobacterium daecheongense</name>
    <dbReference type="NCBI Taxonomy" id="192389"/>
    <lineage>
        <taxon>Bacteria</taxon>
        <taxon>Pseudomonadati</taxon>
        <taxon>Bacteroidota</taxon>
        <taxon>Flavobacteriia</taxon>
        <taxon>Flavobacteriales</taxon>
        <taxon>Weeksellaceae</taxon>
        <taxon>Chryseobacterium group</taxon>
        <taxon>Chryseobacterium</taxon>
    </lineage>
</organism>
<gene>
    <name evidence="2" type="ORF">BCF50_1257</name>
    <name evidence="1" type="ORF">EGI05_01590</name>
</gene>
<comment type="caution">
    <text evidence="1">The sequence shown here is derived from an EMBL/GenBank/DDBJ whole genome shotgun (WGS) entry which is preliminary data.</text>
</comment>
<dbReference type="EMBL" id="SOQW01000001">
    <property type="protein sequence ID" value="TDX95478.1"/>
    <property type="molecule type" value="Genomic_DNA"/>
</dbReference>
<dbReference type="OrthoDB" id="6293428at2"/>
<evidence type="ECO:0000313" key="2">
    <source>
        <dbReference type="EMBL" id="TDX95478.1"/>
    </source>
</evidence>
<accession>A0A3N0W3H1</accession>